<accession>A0ABR9X4N7</accession>
<keyword evidence="4" id="KW-1185">Reference proteome</keyword>
<sequence length="298" mass="32371">MAEVAISDAQERSAESPALAGLAAAEAPRAPAFIVTIYGDVVEPRGGMLWMGTLIDCCARHGLNESLVRTAVSRLVGAGRLEGVRIGRRSYYRLSEAARSEFREAARLLFAPPPVPEDWLLCLSEGLRDIDLPLPWARLAANIALAPNRDDLMPVDGILMRAKQLDGHGDLAVLAADRWSLPEVAGAYGDFLASHGGLRDLLARNVTLSPEVALALRLRLVHDYRHAALSDPRLPRAAYPQDWPAEEARNLFVCAYVGLSKAAEAHVGAEFLSPEGHLAPHNGETERRLFQLRREAAG</sequence>
<dbReference type="EMBL" id="JADFFK010000013">
    <property type="protein sequence ID" value="MBE9638565.1"/>
    <property type="molecule type" value="Genomic_DNA"/>
</dbReference>
<dbReference type="PANTHER" id="PTHR30319">
    <property type="entry name" value="PHENYLACETIC ACID REGULATOR-RELATED TRANSCRIPTIONAL REPRESSOR"/>
    <property type="match status" value="1"/>
</dbReference>
<dbReference type="PANTHER" id="PTHR30319:SF1">
    <property type="entry name" value="TRANSCRIPTIONAL REPRESSOR PAAX"/>
    <property type="match status" value="1"/>
</dbReference>
<dbReference type="RefSeq" id="WP_194135868.1">
    <property type="nucleotide sequence ID" value="NZ_JADFFK010000013.1"/>
</dbReference>
<dbReference type="InterPro" id="IPR012906">
    <property type="entry name" value="PaaX-like_N"/>
</dbReference>
<feature type="domain" description="Transcriptional repressor PaaX-like C-terminal" evidence="2">
    <location>
        <begin position="179"/>
        <end position="267"/>
    </location>
</feature>
<feature type="domain" description="Transcriptional repressor PaaX-like N-terminal" evidence="1">
    <location>
        <begin position="30"/>
        <end position="97"/>
    </location>
</feature>
<dbReference type="Gene3D" id="1.20.58.1460">
    <property type="match status" value="1"/>
</dbReference>
<evidence type="ECO:0000259" key="2">
    <source>
        <dbReference type="Pfam" id="PF08223"/>
    </source>
</evidence>
<proteinExistence type="predicted"/>
<evidence type="ECO:0000313" key="4">
    <source>
        <dbReference type="Proteomes" id="UP000607796"/>
    </source>
</evidence>
<comment type="caution">
    <text evidence="3">The sequence shown here is derived from an EMBL/GenBank/DDBJ whole genome shotgun (WGS) entry which is preliminary data.</text>
</comment>
<name>A0ABR9X4N7_9RHOB</name>
<dbReference type="Proteomes" id="UP000607796">
    <property type="component" value="Unassembled WGS sequence"/>
</dbReference>
<dbReference type="PIRSF" id="PIRSF020623">
    <property type="entry name" value="PaaX"/>
    <property type="match status" value="1"/>
</dbReference>
<dbReference type="InterPro" id="IPR011965">
    <property type="entry name" value="PaaX_trns_reg"/>
</dbReference>
<gene>
    <name evidence="3" type="ORF">IQ782_17050</name>
</gene>
<dbReference type="Gene3D" id="1.10.10.10">
    <property type="entry name" value="Winged helix-like DNA-binding domain superfamily/Winged helix DNA-binding domain"/>
    <property type="match status" value="1"/>
</dbReference>
<evidence type="ECO:0000259" key="1">
    <source>
        <dbReference type="Pfam" id="PF07848"/>
    </source>
</evidence>
<dbReference type="InterPro" id="IPR013225">
    <property type="entry name" value="PaaX_C"/>
</dbReference>
<evidence type="ECO:0000313" key="3">
    <source>
        <dbReference type="EMBL" id="MBE9638565.1"/>
    </source>
</evidence>
<protein>
    <submittedName>
        <fullName evidence="3">ArsR family transcriptional regulator</fullName>
    </submittedName>
</protein>
<organism evidence="3 4">
    <name type="scientific">Salipiger mangrovisoli</name>
    <dbReference type="NCBI Taxonomy" id="2865933"/>
    <lineage>
        <taxon>Bacteria</taxon>
        <taxon>Pseudomonadati</taxon>
        <taxon>Pseudomonadota</taxon>
        <taxon>Alphaproteobacteria</taxon>
        <taxon>Rhodobacterales</taxon>
        <taxon>Roseobacteraceae</taxon>
        <taxon>Salipiger</taxon>
    </lineage>
</organism>
<dbReference type="Pfam" id="PF07848">
    <property type="entry name" value="PaaX"/>
    <property type="match status" value="1"/>
</dbReference>
<reference evidence="3 4" key="1">
    <citation type="journal article" date="2021" name="Int. J. Syst. Evol. Microbiol.">
        <title>Salipiger mangrovisoli sp. nov., isolated from mangrove soil and the proposal for the reclassification of Paraphaeobacter pallidus as Salipiger pallidus comb. nov.</title>
        <authorList>
            <person name="Du J."/>
            <person name="Liu Y."/>
            <person name="Pei T."/>
            <person name="Deng M.R."/>
            <person name="Zhu H."/>
        </authorList>
    </citation>
    <scope>NUCLEOTIDE SEQUENCE [LARGE SCALE GENOMIC DNA]</scope>
    <source>
        <strain evidence="3 4">6D45A</strain>
    </source>
</reference>
<dbReference type="Pfam" id="PF08223">
    <property type="entry name" value="PaaX_C"/>
    <property type="match status" value="1"/>
</dbReference>
<dbReference type="InterPro" id="IPR036388">
    <property type="entry name" value="WH-like_DNA-bd_sf"/>
</dbReference>